<dbReference type="KEGG" id="vah:G7081_06715"/>
<reference evidence="1 2" key="1">
    <citation type="submission" date="2020-03" db="EMBL/GenBank/DDBJ databases">
        <title>Vagococcus sp. nov., isolated from beetles.</title>
        <authorList>
            <person name="Hyun D.-W."/>
            <person name="Bae J.-W."/>
        </authorList>
    </citation>
    <scope>NUCLEOTIDE SEQUENCE [LARGE SCALE GENOMIC DNA]</scope>
    <source>
        <strain evidence="1 2">HDW17A</strain>
    </source>
</reference>
<accession>A0A6G8ANX3</accession>
<name>A0A6G8ANX3_9ENTE</name>
<dbReference type="AlphaFoldDB" id="A0A6G8ANX3"/>
<evidence type="ECO:0000313" key="2">
    <source>
        <dbReference type="Proteomes" id="UP000500890"/>
    </source>
</evidence>
<keyword evidence="2" id="KW-1185">Reference proteome</keyword>
<sequence>MFIHFLSKKNVRKLNILNDILGLSVFSKSTEKKANRDYHELMEDLKRNGFENYFDFSNVHFVFVGETNMKFLILNKIWSDYLKQSAMYLTMKEIVVKGNTNIPYLEKEIQYSTPYIYSMIDKMNKFPSFIAHGIKLKLEKGQVNLVSEKPFNLYFFILMWYKQTPLTPVLPISAALKQIARSQSDTPLNLDKDSSELLQIIAPEVKTREEFYVMLCSYFYNDHHGIAESYVIGDKLLRLDNQIIKGLVTLIKNFEAEYPQIIERDYGIYVYSLVMFIMLYGQSKDSIDILKGHLDFYHQLHNSDEAEIDNKLFKVIEKSKDLPVFNQNKEVYSVMLADINPILEATMPQPKITIYVSIKESPFLELLVKDSIINNFNHDRFEFVLDRSKADAYIIDRFQEDQPIEKQYLLKNYINEITEKNYLTWLVQILLHKK</sequence>
<evidence type="ECO:0000313" key="1">
    <source>
        <dbReference type="EMBL" id="QIL46778.1"/>
    </source>
</evidence>
<protein>
    <recommendedName>
        <fullName evidence="3">Mga helix-turn-helix domain-containing protein</fullName>
    </recommendedName>
</protein>
<proteinExistence type="predicted"/>
<dbReference type="RefSeq" id="WP_166008166.1">
    <property type="nucleotide sequence ID" value="NZ_CP049886.1"/>
</dbReference>
<organism evidence="1 2">
    <name type="scientific">Vagococcus coleopterorum</name>
    <dbReference type="NCBI Taxonomy" id="2714946"/>
    <lineage>
        <taxon>Bacteria</taxon>
        <taxon>Bacillati</taxon>
        <taxon>Bacillota</taxon>
        <taxon>Bacilli</taxon>
        <taxon>Lactobacillales</taxon>
        <taxon>Enterococcaceae</taxon>
        <taxon>Vagococcus</taxon>
    </lineage>
</organism>
<dbReference type="Proteomes" id="UP000500890">
    <property type="component" value="Chromosome"/>
</dbReference>
<gene>
    <name evidence="1" type="ORF">G7081_06715</name>
</gene>
<evidence type="ECO:0008006" key="3">
    <source>
        <dbReference type="Google" id="ProtNLM"/>
    </source>
</evidence>
<dbReference type="EMBL" id="CP049886">
    <property type="protein sequence ID" value="QIL46778.1"/>
    <property type="molecule type" value="Genomic_DNA"/>
</dbReference>